<accession>A0ABU1K6Z8</accession>
<gene>
    <name evidence="2" type="ORF">GGR31_001733</name>
</gene>
<evidence type="ECO:0000313" key="3">
    <source>
        <dbReference type="Proteomes" id="UP001257659"/>
    </source>
</evidence>
<feature type="signal peptide" evidence="1">
    <location>
        <begin position="1"/>
        <end position="18"/>
    </location>
</feature>
<dbReference type="Proteomes" id="UP001257659">
    <property type="component" value="Unassembled WGS sequence"/>
</dbReference>
<evidence type="ECO:0008006" key="4">
    <source>
        <dbReference type="Google" id="ProtNLM"/>
    </source>
</evidence>
<sequence length="286" mass="32806">MRLLISSLLFFLSLSTFAQSVTKLAELPKDLEEISGIEKLTNSSLIWGINDSGNEPIVYGFSEEGEIEQEVEIENAENVDWEDLATDFNGTLFIGDFGNNDNNRKNLSIYIVKNFLHQGEKAKAEKINFTFEDQKKFPAKKGNRNFGSEAFIYKDGYLYIFTKNRTKHSDGTVNLYKIPAQAGTYQAKKIDTYKTCDNNRHGCWITAASINKENTEILLLSEEKIWRIKDFKNDHFFNGNIESYTIEGNQTQKESICFKNENTAYLADEENGDEGRNLYEFTFSDK</sequence>
<reference evidence="2 3" key="1">
    <citation type="submission" date="2023-07" db="EMBL/GenBank/DDBJ databases">
        <title>Genomic Encyclopedia of Type Strains, Phase IV (KMG-IV): sequencing the most valuable type-strain genomes for metagenomic binning, comparative biology and taxonomic classification.</title>
        <authorList>
            <person name="Goeker M."/>
        </authorList>
    </citation>
    <scope>NUCLEOTIDE SEQUENCE [LARGE SCALE GENOMIC DNA]</scope>
    <source>
        <strain evidence="2 3">DSM 102814</strain>
    </source>
</reference>
<comment type="caution">
    <text evidence="2">The sequence shown here is derived from an EMBL/GenBank/DDBJ whole genome shotgun (WGS) entry which is preliminary data.</text>
</comment>
<proteinExistence type="predicted"/>
<dbReference type="EMBL" id="JAVDQA010000004">
    <property type="protein sequence ID" value="MDR6301086.1"/>
    <property type="molecule type" value="Genomic_DNA"/>
</dbReference>
<evidence type="ECO:0000313" key="2">
    <source>
        <dbReference type="EMBL" id="MDR6301086.1"/>
    </source>
</evidence>
<name>A0ABU1K6Z8_9FLAO</name>
<keyword evidence="3" id="KW-1185">Reference proteome</keyword>
<feature type="chain" id="PRO_5045373150" description="T9SS C-terminal target domain-containing protein" evidence="1">
    <location>
        <begin position="19"/>
        <end position="286"/>
    </location>
</feature>
<keyword evidence="1" id="KW-0732">Signal</keyword>
<evidence type="ECO:0000256" key="1">
    <source>
        <dbReference type="SAM" id="SignalP"/>
    </source>
</evidence>
<organism evidence="2 3">
    <name type="scientific">Mesonia maritima</name>
    <dbReference type="NCBI Taxonomy" id="1793873"/>
    <lineage>
        <taxon>Bacteria</taxon>
        <taxon>Pseudomonadati</taxon>
        <taxon>Bacteroidota</taxon>
        <taxon>Flavobacteriia</taxon>
        <taxon>Flavobacteriales</taxon>
        <taxon>Flavobacteriaceae</taxon>
        <taxon>Mesonia</taxon>
    </lineage>
</organism>
<dbReference type="RefSeq" id="WP_309728123.1">
    <property type="nucleotide sequence ID" value="NZ_JAVDQA010000004.1"/>
</dbReference>
<protein>
    <recommendedName>
        <fullName evidence="4">T9SS C-terminal target domain-containing protein</fullName>
    </recommendedName>
</protein>